<sequence>MSEPSPFEVSVKVKDLAEYHARLRKALMPDRSGGRSGHSAPGPRLPVRVDVLDVLLSLEQLTLVWFVSVVGTKPTARTPDVQSMLLAIEDELRVWPVDERPEWFASMLHQIATHHDRIQMVLDVTQKPMVVRLPCPFCRRYLTVHRDRGVISCHNFNCRCGVEDCGCVHGRGHKWKEAEWPMLGLLIGTTPDG</sequence>
<accession>A0A6J5SXF0</accession>
<evidence type="ECO:0000313" key="2">
    <source>
        <dbReference type="EMBL" id="CAB4219656.1"/>
    </source>
</evidence>
<evidence type="ECO:0000313" key="1">
    <source>
        <dbReference type="EMBL" id="CAB4215028.1"/>
    </source>
</evidence>
<dbReference type="EMBL" id="LR797480">
    <property type="protein sequence ID" value="CAB4219656.1"/>
    <property type="molecule type" value="Genomic_DNA"/>
</dbReference>
<dbReference type="EMBL" id="LR797420">
    <property type="protein sequence ID" value="CAB4215028.1"/>
    <property type="molecule type" value="Genomic_DNA"/>
</dbReference>
<gene>
    <name evidence="1" type="ORF">UFOVP1467_53</name>
    <name evidence="2" type="ORF">UFOVP1616_37</name>
</gene>
<proteinExistence type="predicted"/>
<protein>
    <submittedName>
        <fullName evidence="2">Uncharacterized protein</fullName>
    </submittedName>
</protein>
<reference evidence="2" key="1">
    <citation type="submission" date="2020-05" db="EMBL/GenBank/DDBJ databases">
        <authorList>
            <person name="Chiriac C."/>
            <person name="Salcher M."/>
            <person name="Ghai R."/>
            <person name="Kavagutti S V."/>
        </authorList>
    </citation>
    <scope>NUCLEOTIDE SEQUENCE</scope>
</reference>
<name>A0A6J5SXF0_9CAUD</name>
<organism evidence="2">
    <name type="scientific">uncultured Caudovirales phage</name>
    <dbReference type="NCBI Taxonomy" id="2100421"/>
    <lineage>
        <taxon>Viruses</taxon>
        <taxon>Duplodnaviria</taxon>
        <taxon>Heunggongvirae</taxon>
        <taxon>Uroviricota</taxon>
        <taxon>Caudoviricetes</taxon>
        <taxon>Peduoviridae</taxon>
        <taxon>Maltschvirus</taxon>
        <taxon>Maltschvirus maltsch</taxon>
    </lineage>
</organism>